<evidence type="ECO:0000313" key="2">
    <source>
        <dbReference type="Proteomes" id="UP000231134"/>
    </source>
</evidence>
<dbReference type="RefSeq" id="WP_100425991.1">
    <property type="nucleotide sequence ID" value="NZ_JAQXKX010000036.1"/>
</dbReference>
<dbReference type="OrthoDB" id="9811031at2"/>
<reference evidence="1 2" key="1">
    <citation type="submission" date="2017-11" db="EMBL/GenBank/DDBJ databases">
        <title>Animal gut microbial communities from fecal samples from Wisconsin, USA.</title>
        <authorList>
            <person name="Neumann A."/>
        </authorList>
    </citation>
    <scope>NUCLEOTIDE SEQUENCE [LARGE SCALE GENOMIC DNA]</scope>
    <source>
        <strain evidence="1 2">UWS3</strain>
    </source>
</reference>
<proteinExistence type="predicted"/>
<dbReference type="Proteomes" id="UP000231134">
    <property type="component" value="Unassembled WGS sequence"/>
</dbReference>
<dbReference type="EMBL" id="PGEX01000001">
    <property type="protein sequence ID" value="PJJ42100.1"/>
    <property type="molecule type" value="Genomic_DNA"/>
</dbReference>
<organism evidence="1 2">
    <name type="scientific">Hallerella succinigenes</name>
    <dbReference type="NCBI Taxonomy" id="1896222"/>
    <lineage>
        <taxon>Bacteria</taxon>
        <taxon>Pseudomonadati</taxon>
        <taxon>Fibrobacterota</taxon>
        <taxon>Fibrobacteria</taxon>
        <taxon>Fibrobacterales</taxon>
        <taxon>Fibrobacteraceae</taxon>
        <taxon>Hallerella</taxon>
    </lineage>
</organism>
<gene>
    <name evidence="1" type="ORF">BGX16_2116</name>
</gene>
<protein>
    <submittedName>
        <fullName evidence="1">Uncharacterized protein</fullName>
    </submittedName>
</protein>
<evidence type="ECO:0000313" key="1">
    <source>
        <dbReference type="EMBL" id="PJJ42100.1"/>
    </source>
</evidence>
<dbReference type="AlphaFoldDB" id="A0A2M9A8Q6"/>
<comment type="caution">
    <text evidence="1">The sequence shown here is derived from an EMBL/GenBank/DDBJ whole genome shotgun (WGS) entry which is preliminary data.</text>
</comment>
<name>A0A2M9A8Q6_9BACT</name>
<keyword evidence="2" id="KW-1185">Reference proteome</keyword>
<accession>A0A2M9A8Q6</accession>
<sequence>MQKEFDEALENLKNIEVVDEPSAACYNEQFKTLIGKTMQIVSETDYDALVQAKTEDIEKKYSAKVEFSDAATDAYKKLRELVRFEMLHETLFAGKEFEVCCTESNFAQAMNKLRPEISKLLPEDTKEAVESIGYSLYSDFTKYLVCSAFDMVADMKIFEMPEFRPLQLNALGKEVRTNVNVIRQQKNKPQKSQVLTDWFLTVMVLPGLLLRKLYSVSLVEMFEVEQKQTDNAAHLFNIFQKRMAAFSAGVEYQILQEFLVPLGMADCFTVRPKLKDKPKGGYIH</sequence>